<keyword evidence="2" id="KW-0560">Oxidoreductase</keyword>
<dbReference type="GO" id="GO:0016491">
    <property type="term" value="F:oxidoreductase activity"/>
    <property type="evidence" value="ECO:0007669"/>
    <property type="project" value="UniProtKB-KW"/>
</dbReference>
<gene>
    <name evidence="6" type="ORF">CLV49_1146</name>
    <name evidence="7" type="ORF">ELQ93_14765</name>
</gene>
<dbReference type="AlphaFoldDB" id="A0A2P8GUA0"/>
<dbReference type="EMBL" id="RZGY01000002">
    <property type="protein sequence ID" value="RUQ84839.1"/>
    <property type="molecule type" value="Genomic_DNA"/>
</dbReference>
<dbReference type="RefSeq" id="WP_127054480.1">
    <property type="nucleotide sequence ID" value="NZ_PYAU01000001.1"/>
</dbReference>
<dbReference type="PANTHER" id="PTHR24321:SF8">
    <property type="entry name" value="ESTRADIOL 17-BETA-DEHYDROGENASE 8-RELATED"/>
    <property type="match status" value="1"/>
</dbReference>
<dbReference type="Proteomes" id="UP000268291">
    <property type="component" value="Unassembled WGS sequence"/>
</dbReference>
<dbReference type="PANTHER" id="PTHR24321">
    <property type="entry name" value="DEHYDROGENASES, SHORT CHAIN"/>
    <property type="match status" value="1"/>
</dbReference>
<evidence type="ECO:0000313" key="8">
    <source>
        <dbReference type="Proteomes" id="UP000241203"/>
    </source>
</evidence>
<dbReference type="NCBIfam" id="NF005559">
    <property type="entry name" value="PRK07231.1"/>
    <property type="match status" value="1"/>
</dbReference>
<dbReference type="FunFam" id="3.40.50.720:FF:000084">
    <property type="entry name" value="Short-chain dehydrogenase reductase"/>
    <property type="match status" value="1"/>
</dbReference>
<dbReference type="OrthoDB" id="286404at2"/>
<sequence length="271" mass="27594">MSGRDQTGGRAQTEGRAQTGGRAQGRRVVITGAAANIGAAAAELFASEGASVVIGDIDERAAATAERITAAGGRALFVRTDVSDGDSMQNLLRAAADEMGGIDVLANNAGVQRSSPITEMTESDWDLHMAVNARSCFLSARYGVPYLLDGGVSPAIVNMASVGGFKAPAGLAGYSASKGAIIAFTRTLAAELGPQGIRVNCVAPGWVDTPFNDPIVSHMGGRAAQDDAVRAGVPLQRQGRSAEIAEAFLYLATDASSFVTGHALVVDGGAS</sequence>
<dbReference type="SUPFAM" id="SSF51735">
    <property type="entry name" value="NAD(P)-binding Rossmann-fold domains"/>
    <property type="match status" value="1"/>
</dbReference>
<dbReference type="Pfam" id="PF13561">
    <property type="entry name" value="adh_short_C2"/>
    <property type="match status" value="1"/>
</dbReference>
<dbReference type="PRINTS" id="PR00081">
    <property type="entry name" value="GDHRDH"/>
</dbReference>
<dbReference type="InterPro" id="IPR020904">
    <property type="entry name" value="Sc_DH/Rdtase_CS"/>
</dbReference>
<evidence type="ECO:0000256" key="1">
    <source>
        <dbReference type="ARBA" id="ARBA00006484"/>
    </source>
</evidence>
<reference evidence="7 9" key="2">
    <citation type="submission" date="2018-12" db="EMBL/GenBank/DDBJ databases">
        <authorList>
            <person name="hu s."/>
            <person name="Xu Y."/>
            <person name="Xu B."/>
            <person name="Li F."/>
        </authorList>
    </citation>
    <scope>NUCLEOTIDE SEQUENCE [LARGE SCALE GENOMIC DNA]</scope>
    <source>
        <strain evidence="7 9">KSW2-17</strain>
    </source>
</reference>
<comment type="caution">
    <text evidence="6">The sequence shown here is derived from an EMBL/GenBank/DDBJ whole genome shotgun (WGS) entry which is preliminary data.</text>
</comment>
<evidence type="ECO:0000313" key="7">
    <source>
        <dbReference type="EMBL" id="RUQ84839.1"/>
    </source>
</evidence>
<evidence type="ECO:0000313" key="9">
    <source>
        <dbReference type="Proteomes" id="UP000268291"/>
    </source>
</evidence>
<evidence type="ECO:0000259" key="5">
    <source>
        <dbReference type="SMART" id="SM00822"/>
    </source>
</evidence>
<dbReference type="PROSITE" id="PS00061">
    <property type="entry name" value="ADH_SHORT"/>
    <property type="match status" value="1"/>
</dbReference>
<name>A0A2P8GUA0_9MICO</name>
<evidence type="ECO:0000256" key="3">
    <source>
        <dbReference type="ARBA" id="ARBA00023027"/>
    </source>
</evidence>
<protein>
    <submittedName>
        <fullName evidence="6">Dihydroanticapsin dehydrogenase</fullName>
    </submittedName>
    <submittedName>
        <fullName evidence="7">SDR family oxidoreductase</fullName>
    </submittedName>
</protein>
<dbReference type="Proteomes" id="UP000241203">
    <property type="component" value="Unassembled WGS sequence"/>
</dbReference>
<dbReference type="InterPro" id="IPR057326">
    <property type="entry name" value="KR_dom"/>
</dbReference>
<dbReference type="Gene3D" id="3.40.50.720">
    <property type="entry name" value="NAD(P)-binding Rossmann-like Domain"/>
    <property type="match status" value="1"/>
</dbReference>
<keyword evidence="9" id="KW-1185">Reference proteome</keyword>
<dbReference type="PRINTS" id="PR00080">
    <property type="entry name" value="SDRFAMILY"/>
</dbReference>
<feature type="domain" description="Ketoreductase" evidence="5">
    <location>
        <begin position="26"/>
        <end position="209"/>
    </location>
</feature>
<dbReference type="InterPro" id="IPR036291">
    <property type="entry name" value="NAD(P)-bd_dom_sf"/>
</dbReference>
<dbReference type="EMBL" id="PYAU01000001">
    <property type="protein sequence ID" value="PSL37539.1"/>
    <property type="molecule type" value="Genomic_DNA"/>
</dbReference>
<evidence type="ECO:0000256" key="4">
    <source>
        <dbReference type="SAM" id="MobiDB-lite"/>
    </source>
</evidence>
<accession>A0A2P8GUA0</accession>
<reference evidence="6 8" key="1">
    <citation type="submission" date="2018-03" db="EMBL/GenBank/DDBJ databases">
        <title>Genomic Encyclopedia of Archaeal and Bacterial Type Strains, Phase II (KMG-II): from individual species to whole genera.</title>
        <authorList>
            <person name="Goeker M."/>
        </authorList>
    </citation>
    <scope>NUCLEOTIDE SEQUENCE [LARGE SCALE GENOMIC DNA]</scope>
    <source>
        <strain evidence="6 8">DSM 21548</strain>
    </source>
</reference>
<dbReference type="CDD" id="cd05233">
    <property type="entry name" value="SDR_c"/>
    <property type="match status" value="1"/>
</dbReference>
<proteinExistence type="inferred from homology"/>
<evidence type="ECO:0000313" key="6">
    <source>
        <dbReference type="EMBL" id="PSL37539.1"/>
    </source>
</evidence>
<keyword evidence="3" id="KW-0520">NAD</keyword>
<evidence type="ECO:0000256" key="2">
    <source>
        <dbReference type="ARBA" id="ARBA00023002"/>
    </source>
</evidence>
<feature type="region of interest" description="Disordered" evidence="4">
    <location>
        <begin position="1"/>
        <end position="23"/>
    </location>
</feature>
<organism evidence="6 8">
    <name type="scientific">Labedella gwakjiensis</name>
    <dbReference type="NCBI Taxonomy" id="390269"/>
    <lineage>
        <taxon>Bacteria</taxon>
        <taxon>Bacillati</taxon>
        <taxon>Actinomycetota</taxon>
        <taxon>Actinomycetes</taxon>
        <taxon>Micrococcales</taxon>
        <taxon>Microbacteriaceae</taxon>
        <taxon>Labedella</taxon>
    </lineage>
</organism>
<dbReference type="SMART" id="SM00822">
    <property type="entry name" value="PKS_KR"/>
    <property type="match status" value="1"/>
</dbReference>
<comment type="similarity">
    <text evidence="1">Belongs to the short-chain dehydrogenases/reductases (SDR) family.</text>
</comment>
<dbReference type="InterPro" id="IPR002347">
    <property type="entry name" value="SDR_fam"/>
</dbReference>